<dbReference type="STRING" id="33114.A0A2G2V6T1"/>
<organism evidence="2 3">
    <name type="scientific">Capsicum baccatum</name>
    <name type="common">Peruvian pepper</name>
    <dbReference type="NCBI Taxonomy" id="33114"/>
    <lineage>
        <taxon>Eukaryota</taxon>
        <taxon>Viridiplantae</taxon>
        <taxon>Streptophyta</taxon>
        <taxon>Embryophyta</taxon>
        <taxon>Tracheophyta</taxon>
        <taxon>Spermatophyta</taxon>
        <taxon>Magnoliopsida</taxon>
        <taxon>eudicotyledons</taxon>
        <taxon>Gunneridae</taxon>
        <taxon>Pentapetalae</taxon>
        <taxon>asterids</taxon>
        <taxon>lamiids</taxon>
        <taxon>Solanales</taxon>
        <taxon>Solanaceae</taxon>
        <taxon>Solanoideae</taxon>
        <taxon>Capsiceae</taxon>
        <taxon>Capsicum</taxon>
    </lineage>
</organism>
<dbReference type="GO" id="GO:0005737">
    <property type="term" value="C:cytoplasm"/>
    <property type="evidence" value="ECO:0007669"/>
    <property type="project" value="TreeGrafter"/>
</dbReference>
<evidence type="ECO:0008006" key="4">
    <source>
        <dbReference type="Google" id="ProtNLM"/>
    </source>
</evidence>
<evidence type="ECO:0000256" key="1">
    <source>
        <dbReference type="SAM" id="MobiDB-lite"/>
    </source>
</evidence>
<accession>A0A2G2V6T1</accession>
<dbReference type="AlphaFoldDB" id="A0A2G2V6T1"/>
<dbReference type="InterPro" id="IPR050517">
    <property type="entry name" value="DDR_Repair_Kinase"/>
</dbReference>
<reference evidence="2 3" key="1">
    <citation type="journal article" date="2017" name="Genome Biol.">
        <title>New reference genome sequences of hot pepper reveal the massive evolution of plant disease-resistance genes by retroduplication.</title>
        <authorList>
            <person name="Kim S."/>
            <person name="Park J."/>
            <person name="Yeom S.I."/>
            <person name="Kim Y.M."/>
            <person name="Seo E."/>
            <person name="Kim K.T."/>
            <person name="Kim M.S."/>
            <person name="Lee J.M."/>
            <person name="Cheong K."/>
            <person name="Shin H.S."/>
            <person name="Kim S.B."/>
            <person name="Han K."/>
            <person name="Lee J."/>
            <person name="Park M."/>
            <person name="Lee H.A."/>
            <person name="Lee H.Y."/>
            <person name="Lee Y."/>
            <person name="Oh S."/>
            <person name="Lee J.H."/>
            <person name="Choi E."/>
            <person name="Choi E."/>
            <person name="Lee S.E."/>
            <person name="Jeon J."/>
            <person name="Kim H."/>
            <person name="Choi G."/>
            <person name="Song H."/>
            <person name="Lee J."/>
            <person name="Lee S.C."/>
            <person name="Kwon J.K."/>
            <person name="Lee H.Y."/>
            <person name="Koo N."/>
            <person name="Hong Y."/>
            <person name="Kim R.W."/>
            <person name="Kang W.H."/>
            <person name="Huh J.H."/>
            <person name="Kang B.C."/>
            <person name="Yang T.J."/>
            <person name="Lee Y.H."/>
            <person name="Bennetzen J.L."/>
            <person name="Choi D."/>
        </authorList>
    </citation>
    <scope>NUCLEOTIDE SEQUENCE [LARGE SCALE GENOMIC DNA]</scope>
    <source>
        <strain evidence="3">cv. PBC81</strain>
    </source>
</reference>
<comment type="caution">
    <text evidence="2">The sequence shown here is derived from an EMBL/GenBank/DDBJ whole genome shotgun (WGS) entry which is preliminary data.</text>
</comment>
<sequence>MGSSSQAIRYPVATTDAGNIDALNRVFADLCTRRNLRRLVEEEARDLSGEAFACFMDHLYELITIYLDSNEVSENLGALRAIDELIDVTISENASKEAKFSNYMSAAFETRRDPEILVIASKVLDHLDRSGGAMTADKVERQVKVSLEWLRGERIEYRRFAAVLILKEMVENASTVFNVHVAEFVDAIWVALRDPTLVFREKAIEAYVRAFVLLKSVRQGGVFSEPRTGTSMEPHSTLQLGIVHLLPKVEILATRSSHNGWRHLQRPAQAAPPAAAQIQPTSSSRAFSGDQPNDPIAATSVPAIVPPLFYSQYRASSQPIRSSSISFREMLK</sequence>
<dbReference type="SUPFAM" id="SSF48371">
    <property type="entry name" value="ARM repeat"/>
    <property type="match status" value="1"/>
</dbReference>
<reference evidence="3" key="2">
    <citation type="journal article" date="2017" name="J. Anim. Genet.">
        <title>Multiple reference genome sequences of hot pepper reveal the massive evolution of plant disease resistance genes by retroduplication.</title>
        <authorList>
            <person name="Kim S."/>
            <person name="Park J."/>
            <person name="Yeom S.-I."/>
            <person name="Kim Y.-M."/>
            <person name="Seo E."/>
            <person name="Kim K.-T."/>
            <person name="Kim M.-S."/>
            <person name="Lee J.M."/>
            <person name="Cheong K."/>
            <person name="Shin H.-S."/>
            <person name="Kim S.-B."/>
            <person name="Han K."/>
            <person name="Lee J."/>
            <person name="Park M."/>
            <person name="Lee H.-A."/>
            <person name="Lee H.-Y."/>
            <person name="Lee Y."/>
            <person name="Oh S."/>
            <person name="Lee J.H."/>
            <person name="Choi E."/>
            <person name="Choi E."/>
            <person name="Lee S.E."/>
            <person name="Jeon J."/>
            <person name="Kim H."/>
            <person name="Choi G."/>
            <person name="Song H."/>
            <person name="Lee J."/>
            <person name="Lee S.-C."/>
            <person name="Kwon J.-K."/>
            <person name="Lee H.-Y."/>
            <person name="Koo N."/>
            <person name="Hong Y."/>
            <person name="Kim R.W."/>
            <person name="Kang W.-H."/>
            <person name="Huh J.H."/>
            <person name="Kang B.-C."/>
            <person name="Yang T.-J."/>
            <person name="Lee Y.-H."/>
            <person name="Bennetzen J.L."/>
            <person name="Choi D."/>
        </authorList>
    </citation>
    <scope>NUCLEOTIDE SEQUENCE [LARGE SCALE GENOMIC DNA]</scope>
    <source>
        <strain evidence="3">cv. PBC81</strain>
    </source>
</reference>
<proteinExistence type="predicted"/>
<dbReference type="GO" id="GO:0031932">
    <property type="term" value="C:TORC2 complex"/>
    <property type="evidence" value="ECO:0007669"/>
    <property type="project" value="TreeGrafter"/>
</dbReference>
<dbReference type="GO" id="GO:0031931">
    <property type="term" value="C:TORC1 complex"/>
    <property type="evidence" value="ECO:0007669"/>
    <property type="project" value="TreeGrafter"/>
</dbReference>
<dbReference type="PANTHER" id="PTHR11139">
    <property type="entry name" value="ATAXIA TELANGIECTASIA MUTATED ATM -RELATED"/>
    <property type="match status" value="1"/>
</dbReference>
<dbReference type="OrthoDB" id="1497633at2759"/>
<dbReference type="GO" id="GO:0016242">
    <property type="term" value="P:negative regulation of macroautophagy"/>
    <property type="evidence" value="ECO:0007669"/>
    <property type="project" value="TreeGrafter"/>
</dbReference>
<evidence type="ECO:0000313" key="3">
    <source>
        <dbReference type="Proteomes" id="UP000224567"/>
    </source>
</evidence>
<dbReference type="EMBL" id="MLFT02000198">
    <property type="protein sequence ID" value="PHT28667.1"/>
    <property type="molecule type" value="Genomic_DNA"/>
</dbReference>
<dbReference type="GO" id="GO:0031929">
    <property type="term" value="P:TOR signaling"/>
    <property type="evidence" value="ECO:0007669"/>
    <property type="project" value="TreeGrafter"/>
</dbReference>
<feature type="region of interest" description="Disordered" evidence="1">
    <location>
        <begin position="264"/>
        <end position="293"/>
    </location>
</feature>
<dbReference type="GO" id="GO:0005634">
    <property type="term" value="C:nucleus"/>
    <property type="evidence" value="ECO:0007669"/>
    <property type="project" value="TreeGrafter"/>
</dbReference>
<name>A0A2G2V6T1_CAPBA</name>
<evidence type="ECO:0000313" key="2">
    <source>
        <dbReference type="EMBL" id="PHT28667.1"/>
    </source>
</evidence>
<feature type="compositionally biased region" description="Low complexity" evidence="1">
    <location>
        <begin position="266"/>
        <end position="280"/>
    </location>
</feature>
<dbReference type="GO" id="GO:0004674">
    <property type="term" value="F:protein serine/threonine kinase activity"/>
    <property type="evidence" value="ECO:0007669"/>
    <property type="project" value="TreeGrafter"/>
</dbReference>
<dbReference type="InterPro" id="IPR016024">
    <property type="entry name" value="ARM-type_fold"/>
</dbReference>
<protein>
    <recommendedName>
        <fullName evidence="4">Serine/threonine-protein kinase TOR</fullName>
    </recommendedName>
</protein>
<dbReference type="PANTHER" id="PTHR11139:SF9">
    <property type="entry name" value="SERINE_THREONINE-PROTEIN KINASE MTOR"/>
    <property type="match status" value="1"/>
</dbReference>
<gene>
    <name evidence="2" type="ORF">CQW23_31723</name>
</gene>
<keyword evidence="3" id="KW-1185">Reference proteome</keyword>
<dbReference type="Proteomes" id="UP000224567">
    <property type="component" value="Unassembled WGS sequence"/>
</dbReference>